<keyword evidence="6" id="KW-1185">Reference proteome</keyword>
<dbReference type="Pfam" id="PF01170">
    <property type="entry name" value="UPF0020"/>
    <property type="match status" value="1"/>
</dbReference>
<feature type="domain" description="Ribosomal RNA large subunit methyltransferase K/L-like methyltransferase" evidence="3">
    <location>
        <begin position="181"/>
        <end position="390"/>
    </location>
</feature>
<dbReference type="InterPro" id="IPR054170">
    <property type="entry name" value="RlmL_1st"/>
</dbReference>
<keyword evidence="2" id="KW-0808">Transferase</keyword>
<dbReference type="Gene3D" id="3.30.2130.30">
    <property type="match status" value="1"/>
</dbReference>
<gene>
    <name evidence="5" type="ORF">U27_03088</name>
</gene>
<reference evidence="5" key="1">
    <citation type="journal article" date="2015" name="PeerJ">
        <title>First genomic representation of candidate bacterial phylum KSB3 points to enhanced environmental sensing as a trigger of wastewater bulking.</title>
        <authorList>
            <person name="Sekiguchi Y."/>
            <person name="Ohashi A."/>
            <person name="Parks D.H."/>
            <person name="Yamauchi T."/>
            <person name="Tyson G.W."/>
            <person name="Hugenholtz P."/>
        </authorList>
    </citation>
    <scope>NUCLEOTIDE SEQUENCE [LARGE SCALE GENOMIC DNA]</scope>
</reference>
<dbReference type="HOGENOM" id="CLU_032119_3_0_0"/>
<dbReference type="InterPro" id="IPR002052">
    <property type="entry name" value="DNA_methylase_N6_adenine_CS"/>
</dbReference>
<dbReference type="InterPro" id="IPR000241">
    <property type="entry name" value="RlmKL-like_Mtase"/>
</dbReference>
<dbReference type="eggNOG" id="COG0116">
    <property type="taxonomic scope" value="Bacteria"/>
</dbReference>
<dbReference type="Gene3D" id="3.40.50.150">
    <property type="entry name" value="Vaccinia Virus protein VP39"/>
    <property type="match status" value="1"/>
</dbReference>
<organism evidence="5">
    <name type="scientific">Vecturithrix granuli</name>
    <dbReference type="NCBI Taxonomy" id="1499967"/>
    <lineage>
        <taxon>Bacteria</taxon>
        <taxon>Candidatus Moduliflexota</taxon>
        <taxon>Candidatus Vecturitrichia</taxon>
        <taxon>Candidatus Vecturitrichales</taxon>
        <taxon>Candidatus Vecturitrichaceae</taxon>
        <taxon>Candidatus Vecturithrix</taxon>
    </lineage>
</organism>
<name>A0A081BUX1_VECG1</name>
<dbReference type="CDD" id="cd11715">
    <property type="entry name" value="THUMP_AdoMetMT"/>
    <property type="match status" value="1"/>
</dbReference>
<dbReference type="PANTHER" id="PTHR47313">
    <property type="entry name" value="RIBOSOMAL RNA LARGE SUBUNIT METHYLTRANSFERASE K/L"/>
    <property type="match status" value="1"/>
</dbReference>
<dbReference type="STRING" id="1499967.U27_03088"/>
<dbReference type="PANTHER" id="PTHR47313:SF1">
    <property type="entry name" value="RIBOSOMAL RNA LARGE SUBUNIT METHYLTRANSFERASE K_L"/>
    <property type="match status" value="1"/>
</dbReference>
<keyword evidence="1 5" id="KW-0489">Methyltransferase</keyword>
<dbReference type="GO" id="GO:0008990">
    <property type="term" value="F:rRNA (guanine-N2-)-methyltransferase activity"/>
    <property type="evidence" value="ECO:0007669"/>
    <property type="project" value="TreeGrafter"/>
</dbReference>
<dbReference type="GO" id="GO:0003676">
    <property type="term" value="F:nucleic acid binding"/>
    <property type="evidence" value="ECO:0007669"/>
    <property type="project" value="InterPro"/>
</dbReference>
<sequence length="399" mass="44992">MVIHPAALEKRIKRHVRSQQQRFYVIVPPGFEATACRELAAYDIPAVQEDLGGVAFTGSWEACWKTHHRARIPARILVRLAQFTCTRFEQLERHLEAFPWELWFQPCQQVAFQVDARQSVLYHEGAIQERAERCVKRRLHPWQAISSETDSPDGVQTIYLRNVHNQMTVSLDCSGELLYKRGYDKHVADAPLRDNLAAAILQEANFSEFDMLIDPMAGSGTFGLEALLALTERGAGHLRHFAFEYFPAFRPAAYRYFLNTDVPSRHERPTLRTIVLGDIHDRPITIIHHNLQQLAALGVDTTQVRVEKADFFSTGAEFISGKTLVVMNPPYGTRLKSAQSTRAFFGKIGQQLRHNWRGCSFAILAPGTEAERALALPVARKIVFSNGGISTALLMGKIS</sequence>
<feature type="domain" description="RlmL ferredoxin-like" evidence="4">
    <location>
        <begin position="23"/>
        <end position="77"/>
    </location>
</feature>
<evidence type="ECO:0000313" key="6">
    <source>
        <dbReference type="Proteomes" id="UP000030661"/>
    </source>
</evidence>
<dbReference type="Proteomes" id="UP000030661">
    <property type="component" value="Unassembled WGS sequence"/>
</dbReference>
<dbReference type="AlphaFoldDB" id="A0A081BUX1"/>
<dbReference type="GO" id="GO:0070043">
    <property type="term" value="F:rRNA (guanine-N7-)-methyltransferase activity"/>
    <property type="evidence" value="ECO:0007669"/>
    <property type="project" value="TreeGrafter"/>
</dbReference>
<dbReference type="PROSITE" id="PS00092">
    <property type="entry name" value="N6_MTASE"/>
    <property type="match status" value="1"/>
</dbReference>
<dbReference type="Pfam" id="PF22020">
    <property type="entry name" value="RlmL_1st"/>
    <property type="match status" value="1"/>
</dbReference>
<evidence type="ECO:0000256" key="2">
    <source>
        <dbReference type="ARBA" id="ARBA00022679"/>
    </source>
</evidence>
<dbReference type="EMBL" id="DF820464">
    <property type="protein sequence ID" value="GAK56126.1"/>
    <property type="molecule type" value="Genomic_DNA"/>
</dbReference>
<proteinExistence type="predicted"/>
<evidence type="ECO:0000313" key="5">
    <source>
        <dbReference type="EMBL" id="GAK56126.1"/>
    </source>
</evidence>
<evidence type="ECO:0000259" key="4">
    <source>
        <dbReference type="Pfam" id="PF22020"/>
    </source>
</evidence>
<accession>A0A081BUX1</accession>
<evidence type="ECO:0000259" key="3">
    <source>
        <dbReference type="Pfam" id="PF01170"/>
    </source>
</evidence>
<evidence type="ECO:0000256" key="1">
    <source>
        <dbReference type="ARBA" id="ARBA00022603"/>
    </source>
</evidence>
<protein>
    <submittedName>
        <fullName evidence="5">Putative N6-adenine-specific DNA methylase</fullName>
    </submittedName>
</protein>
<dbReference type="SUPFAM" id="SSF53335">
    <property type="entry name" value="S-adenosyl-L-methionine-dependent methyltransferases"/>
    <property type="match status" value="1"/>
</dbReference>
<dbReference type="InterPro" id="IPR029063">
    <property type="entry name" value="SAM-dependent_MTases_sf"/>
</dbReference>